<evidence type="ECO:0000256" key="1">
    <source>
        <dbReference type="ARBA" id="ARBA00001947"/>
    </source>
</evidence>
<dbReference type="EC" id="1.1.1.23" evidence="6"/>
<evidence type="ECO:0000256" key="2">
    <source>
        <dbReference type="ARBA" id="ARBA00022723"/>
    </source>
</evidence>
<dbReference type="GO" id="GO:0000105">
    <property type="term" value="P:L-histidine biosynthetic process"/>
    <property type="evidence" value="ECO:0007669"/>
    <property type="project" value="TreeGrafter"/>
</dbReference>
<dbReference type="GO" id="GO:0051287">
    <property type="term" value="F:NAD binding"/>
    <property type="evidence" value="ECO:0007669"/>
    <property type="project" value="InterPro"/>
</dbReference>
<evidence type="ECO:0000313" key="6">
    <source>
        <dbReference type="EMBL" id="NGX95065.1"/>
    </source>
</evidence>
<keyword evidence="3" id="KW-0862">Zinc</keyword>
<comment type="cofactor">
    <cofactor evidence="1">
        <name>Zn(2+)</name>
        <dbReference type="ChEBI" id="CHEBI:29105"/>
    </cofactor>
</comment>
<dbReference type="PANTHER" id="PTHR21256:SF14">
    <property type="entry name" value="HISTIDINOL DEHYDROGENASE"/>
    <property type="match status" value="1"/>
</dbReference>
<evidence type="ECO:0000256" key="4">
    <source>
        <dbReference type="ARBA" id="ARBA00023002"/>
    </source>
</evidence>
<comment type="similarity">
    <text evidence="5">Belongs to the histidinol dehydrogenase family.</text>
</comment>
<evidence type="ECO:0000256" key="5">
    <source>
        <dbReference type="RuleBase" id="RU004175"/>
    </source>
</evidence>
<sequence length="196" mass="21479">MVDYLKRAEHQSRQGNRDLIDRVRTMISDIEQGGDEAVRRYARDLDGWNAQDFRVSDDEIATARKTMSKVFKEDFAFCKKQVTDFAKRQRDSLSEFEAEFGNGITLGQKIIPVDTVGCYIPGGKYPLISAAIMSVATARVAGVNHVIGAAPPREGRGIFPPTLYALAESGATEIYSIGGVQALAAMAYGRVGMRPV</sequence>
<evidence type="ECO:0000313" key="7">
    <source>
        <dbReference type="Proteomes" id="UP000480266"/>
    </source>
</evidence>
<keyword evidence="7" id="KW-1185">Reference proteome</keyword>
<proteinExistence type="inferred from homology"/>
<dbReference type="AlphaFoldDB" id="A0A7C9RDW2"/>
<evidence type="ECO:0000256" key="3">
    <source>
        <dbReference type="ARBA" id="ARBA00022833"/>
    </source>
</evidence>
<protein>
    <submittedName>
        <fullName evidence="6">Histidinol dehydrogenase</fullName>
        <ecNumber evidence="6">1.1.1.23</ecNumber>
    </submittedName>
</protein>
<gene>
    <name evidence="6" type="ORF">G4V63_07480</name>
</gene>
<name>A0A7C9RDW2_9BRAD</name>
<keyword evidence="4 6" id="KW-0560">Oxidoreductase</keyword>
<dbReference type="Gene3D" id="3.40.50.1980">
    <property type="entry name" value="Nitrogenase molybdenum iron protein domain"/>
    <property type="match status" value="1"/>
</dbReference>
<comment type="caution">
    <text evidence="6">The sequence shown here is derived from an EMBL/GenBank/DDBJ whole genome shotgun (WGS) entry which is preliminary data.</text>
</comment>
<dbReference type="GO" id="GO:0005829">
    <property type="term" value="C:cytosol"/>
    <property type="evidence" value="ECO:0007669"/>
    <property type="project" value="TreeGrafter"/>
</dbReference>
<dbReference type="GO" id="GO:0004399">
    <property type="term" value="F:histidinol dehydrogenase activity"/>
    <property type="evidence" value="ECO:0007669"/>
    <property type="project" value="UniProtKB-EC"/>
</dbReference>
<dbReference type="InterPro" id="IPR016161">
    <property type="entry name" value="Ald_DH/histidinol_DH"/>
</dbReference>
<dbReference type="Pfam" id="PF00815">
    <property type="entry name" value="Histidinol_dh"/>
    <property type="match status" value="1"/>
</dbReference>
<dbReference type="Proteomes" id="UP000480266">
    <property type="component" value="Unassembled WGS sequence"/>
</dbReference>
<dbReference type="PANTHER" id="PTHR21256">
    <property type="entry name" value="HISTIDINOL DEHYDROGENASE HDH"/>
    <property type="match status" value="1"/>
</dbReference>
<dbReference type="EMBL" id="JAAMRR010000388">
    <property type="protein sequence ID" value="NGX95065.1"/>
    <property type="molecule type" value="Genomic_DNA"/>
</dbReference>
<feature type="non-terminal residue" evidence="6">
    <location>
        <position position="196"/>
    </location>
</feature>
<keyword evidence="2" id="KW-0479">Metal-binding</keyword>
<dbReference type="PRINTS" id="PR00083">
    <property type="entry name" value="HOLDHDRGNASE"/>
</dbReference>
<accession>A0A7C9RDW2</accession>
<organism evidence="6 7">
    <name type="scientific">Candidatus Afipia apatlaquensis</name>
    <dbReference type="NCBI Taxonomy" id="2712852"/>
    <lineage>
        <taxon>Bacteria</taxon>
        <taxon>Pseudomonadati</taxon>
        <taxon>Pseudomonadota</taxon>
        <taxon>Alphaproteobacteria</taxon>
        <taxon>Hyphomicrobiales</taxon>
        <taxon>Nitrobacteraceae</taxon>
        <taxon>Afipia</taxon>
    </lineage>
</organism>
<reference evidence="6" key="1">
    <citation type="submission" date="2020-02" db="EMBL/GenBank/DDBJ databases">
        <title>Draft genome sequence of Candidatus Afipia apatlaquensis IBT-C3, a potential strain for decolorization of textile dyes.</title>
        <authorList>
            <person name="Sanchez-Reyes A."/>
            <person name="Breton-Deval L."/>
            <person name="Mangelson H."/>
            <person name="Sanchez-Flores A."/>
        </authorList>
    </citation>
    <scope>NUCLEOTIDE SEQUENCE [LARGE SCALE GENOMIC DNA]</scope>
    <source>
        <strain evidence="6">IBT-C3</strain>
    </source>
</reference>
<dbReference type="InterPro" id="IPR012131">
    <property type="entry name" value="Hstdl_DH"/>
</dbReference>
<dbReference type="SUPFAM" id="SSF53720">
    <property type="entry name" value="ALDH-like"/>
    <property type="match status" value="1"/>
</dbReference>
<dbReference type="GO" id="GO:0046872">
    <property type="term" value="F:metal ion binding"/>
    <property type="evidence" value="ECO:0007669"/>
    <property type="project" value="UniProtKB-KW"/>
</dbReference>